<organism evidence="8 9">
    <name type="scientific">Corallococcus terminator</name>
    <dbReference type="NCBI Taxonomy" id="2316733"/>
    <lineage>
        <taxon>Bacteria</taxon>
        <taxon>Pseudomonadati</taxon>
        <taxon>Myxococcota</taxon>
        <taxon>Myxococcia</taxon>
        <taxon>Myxococcales</taxon>
        <taxon>Cystobacterineae</taxon>
        <taxon>Myxococcaceae</taxon>
        <taxon>Corallococcus</taxon>
    </lineage>
</organism>
<evidence type="ECO:0000256" key="1">
    <source>
        <dbReference type="ARBA" id="ARBA00004651"/>
    </source>
</evidence>
<feature type="domain" description="EamA" evidence="7">
    <location>
        <begin position="19"/>
        <end position="150"/>
    </location>
</feature>
<dbReference type="OrthoDB" id="9806889at2"/>
<feature type="transmembrane region" description="Helical" evidence="6">
    <location>
        <begin position="281"/>
        <end position="298"/>
    </location>
</feature>
<feature type="transmembrane region" description="Helical" evidence="6">
    <location>
        <begin position="257"/>
        <end position="275"/>
    </location>
</feature>
<evidence type="ECO:0000256" key="2">
    <source>
        <dbReference type="ARBA" id="ARBA00022475"/>
    </source>
</evidence>
<accession>A0A3A8I062</accession>
<feature type="transmembrane region" description="Helical" evidence="6">
    <location>
        <begin position="227"/>
        <end position="245"/>
    </location>
</feature>
<comment type="caution">
    <text evidence="8">The sequence shown here is derived from an EMBL/GenBank/DDBJ whole genome shotgun (WGS) entry which is preliminary data.</text>
</comment>
<keyword evidence="3 6" id="KW-0812">Transmembrane</keyword>
<keyword evidence="9" id="KW-1185">Reference proteome</keyword>
<feature type="transmembrane region" description="Helical" evidence="6">
    <location>
        <begin position="77"/>
        <end position="97"/>
    </location>
</feature>
<evidence type="ECO:0000256" key="4">
    <source>
        <dbReference type="ARBA" id="ARBA00022989"/>
    </source>
</evidence>
<dbReference type="Proteomes" id="UP000268094">
    <property type="component" value="Unassembled WGS sequence"/>
</dbReference>
<evidence type="ECO:0000259" key="7">
    <source>
        <dbReference type="Pfam" id="PF00892"/>
    </source>
</evidence>
<dbReference type="AlphaFoldDB" id="A0A3A8I062"/>
<dbReference type="InterPro" id="IPR051258">
    <property type="entry name" value="Diverse_Substrate_Transporter"/>
</dbReference>
<dbReference type="Pfam" id="PF00892">
    <property type="entry name" value="EamA"/>
    <property type="match status" value="2"/>
</dbReference>
<protein>
    <submittedName>
        <fullName evidence="8">EamA/RhaT family transporter</fullName>
    </submittedName>
</protein>
<evidence type="ECO:0000313" key="8">
    <source>
        <dbReference type="EMBL" id="RKG73224.1"/>
    </source>
</evidence>
<dbReference type="GO" id="GO:0005886">
    <property type="term" value="C:plasma membrane"/>
    <property type="evidence" value="ECO:0007669"/>
    <property type="project" value="UniProtKB-SubCell"/>
</dbReference>
<dbReference type="EMBL" id="RAVZ01000422">
    <property type="protein sequence ID" value="RKG73224.1"/>
    <property type="molecule type" value="Genomic_DNA"/>
</dbReference>
<reference evidence="9" key="1">
    <citation type="submission" date="2018-09" db="EMBL/GenBank/DDBJ databases">
        <authorList>
            <person name="Livingstone P.G."/>
            <person name="Whitworth D.E."/>
        </authorList>
    </citation>
    <scope>NUCLEOTIDE SEQUENCE [LARGE SCALE GENOMIC DNA]</scope>
    <source>
        <strain evidence="9">CA054A</strain>
    </source>
</reference>
<dbReference type="PANTHER" id="PTHR42920">
    <property type="entry name" value="OS03G0707200 PROTEIN-RELATED"/>
    <property type="match status" value="1"/>
</dbReference>
<name>A0A3A8I062_9BACT</name>
<evidence type="ECO:0000256" key="5">
    <source>
        <dbReference type="ARBA" id="ARBA00023136"/>
    </source>
</evidence>
<dbReference type="InterPro" id="IPR000620">
    <property type="entry name" value="EamA_dom"/>
</dbReference>
<feature type="transmembrane region" description="Helical" evidence="6">
    <location>
        <begin position="109"/>
        <end position="128"/>
    </location>
</feature>
<feature type="transmembrane region" description="Helical" evidence="6">
    <location>
        <begin position="12"/>
        <end position="30"/>
    </location>
</feature>
<gene>
    <name evidence="8" type="ORF">D7V88_36805</name>
</gene>
<dbReference type="InterPro" id="IPR037185">
    <property type="entry name" value="EmrE-like"/>
</dbReference>
<evidence type="ECO:0000313" key="9">
    <source>
        <dbReference type="Proteomes" id="UP000268094"/>
    </source>
</evidence>
<feature type="transmembrane region" description="Helical" evidence="6">
    <location>
        <begin position="160"/>
        <end position="180"/>
    </location>
</feature>
<proteinExistence type="predicted"/>
<dbReference type="PANTHER" id="PTHR42920:SF11">
    <property type="entry name" value="INNER MEMBRANE PROTEIN YTFF"/>
    <property type="match status" value="1"/>
</dbReference>
<feature type="transmembrane region" description="Helical" evidence="6">
    <location>
        <begin position="135"/>
        <end position="154"/>
    </location>
</feature>
<feature type="transmembrane region" description="Helical" evidence="6">
    <location>
        <begin position="192"/>
        <end position="215"/>
    </location>
</feature>
<dbReference type="SUPFAM" id="SSF103481">
    <property type="entry name" value="Multidrug resistance efflux transporter EmrE"/>
    <property type="match status" value="2"/>
</dbReference>
<keyword evidence="4 6" id="KW-1133">Transmembrane helix</keyword>
<feature type="domain" description="EamA" evidence="7">
    <location>
        <begin position="164"/>
        <end position="298"/>
    </location>
</feature>
<evidence type="ECO:0000256" key="3">
    <source>
        <dbReference type="ARBA" id="ARBA00022692"/>
    </source>
</evidence>
<keyword evidence="2" id="KW-1003">Cell membrane</keyword>
<feature type="transmembrane region" description="Helical" evidence="6">
    <location>
        <begin position="50"/>
        <end position="70"/>
    </location>
</feature>
<sequence length="308" mass="31912">MSTSSPAVAAPARLLSASDLAMIAVVVVWGTNYTLVKDALEGMPPRAFMALRFGLAALAMGLVLGAVEGWKPMPWKVFLRLTGLGLVGNTLYQLCFIEGLARTTAANSGMLTAVSPVVTAALGAALGIERLRRPVIAGLSLAVVGMLLVVGARGPNLGAATWQGDALIIGASLCWSIYTVGTRTVGADVSALRITAITMLTGAPGVVLAGASQVIAMDTSRVSTSGWMALVYSALVPLVLAYFVWFRSVQQVGTNRTTLYGTGIPVVAALTAWAMRGERPTLVQTLGAALILTGVLISRRKDTAITKA</sequence>
<evidence type="ECO:0000256" key="6">
    <source>
        <dbReference type="SAM" id="Phobius"/>
    </source>
</evidence>
<keyword evidence="5 6" id="KW-0472">Membrane</keyword>
<comment type="subcellular location">
    <subcellularLocation>
        <location evidence="1">Cell membrane</location>
        <topology evidence="1">Multi-pass membrane protein</topology>
    </subcellularLocation>
</comment>